<keyword evidence="1" id="KW-0012">Acyltransferase</keyword>
<comment type="caution">
    <text evidence="1">The sequence shown here is derived from an EMBL/GenBank/DDBJ whole genome shotgun (WGS) entry which is preliminary data.</text>
</comment>
<proteinExistence type="predicted"/>
<evidence type="ECO:0000313" key="2">
    <source>
        <dbReference type="Proteomes" id="UP000308181"/>
    </source>
</evidence>
<accession>A0A4V5P087</accession>
<dbReference type="AlphaFoldDB" id="A0A4V5P087"/>
<dbReference type="Proteomes" id="UP000308181">
    <property type="component" value="Unassembled WGS sequence"/>
</dbReference>
<protein>
    <submittedName>
        <fullName evidence="1">Glycerol acyltransferase</fullName>
    </submittedName>
</protein>
<sequence>MIIKAKLLPKSVYFACAKFLNWFLKRRFNKLIIHDVPIQSDCSYLLMCNHLGFWDGFWALFLSYNAIHKKQNLTGFNIMILKKQLQKNPWLRYFGCFSIAPHSKSSSESLAYAAEILSTPGNVLIMFPQGNLESQHVRYIEVKDGINNILSMVKGKCQLIWSSNLTEYFESLKPSVNFQMLDCGNNDQFDFEVLKSKINSHHQQAIQKQFRFTKEQ</sequence>
<dbReference type="EMBL" id="SWBP01000001">
    <property type="protein sequence ID" value="TKC00281.1"/>
    <property type="molecule type" value="Genomic_DNA"/>
</dbReference>
<dbReference type="SUPFAM" id="SSF69593">
    <property type="entry name" value="Glycerol-3-phosphate (1)-acyltransferase"/>
    <property type="match status" value="1"/>
</dbReference>
<evidence type="ECO:0000313" key="1">
    <source>
        <dbReference type="EMBL" id="TKC00281.1"/>
    </source>
</evidence>
<organism evidence="1 2">
    <name type="scientific">Pedobacter cryophilus</name>
    <dbReference type="NCBI Taxonomy" id="2571271"/>
    <lineage>
        <taxon>Bacteria</taxon>
        <taxon>Pseudomonadati</taxon>
        <taxon>Bacteroidota</taxon>
        <taxon>Sphingobacteriia</taxon>
        <taxon>Sphingobacteriales</taxon>
        <taxon>Sphingobacteriaceae</taxon>
        <taxon>Pedobacter</taxon>
    </lineage>
</organism>
<keyword evidence="2" id="KW-1185">Reference proteome</keyword>
<gene>
    <name evidence="1" type="ORF">FA046_00955</name>
</gene>
<dbReference type="GO" id="GO:0016746">
    <property type="term" value="F:acyltransferase activity"/>
    <property type="evidence" value="ECO:0007669"/>
    <property type="project" value="UniProtKB-KW"/>
</dbReference>
<name>A0A4V5P087_9SPHI</name>
<keyword evidence="1" id="KW-0808">Transferase</keyword>
<reference evidence="1 2" key="1">
    <citation type="submission" date="2019-04" db="EMBL/GenBank/DDBJ databases">
        <title>Pedobacter sp. AR-3-17 sp. nov., isolated from Arctic soil.</title>
        <authorList>
            <person name="Dahal R.H."/>
            <person name="Kim D.-U."/>
        </authorList>
    </citation>
    <scope>NUCLEOTIDE SEQUENCE [LARGE SCALE GENOMIC DNA]</scope>
    <source>
        <strain evidence="1 2">AR-3-17</strain>
    </source>
</reference>
<dbReference type="OrthoDB" id="152799at2"/>